<dbReference type="Gene3D" id="1.20.1270.10">
    <property type="match status" value="1"/>
</dbReference>
<dbReference type="InterPro" id="IPR029048">
    <property type="entry name" value="HSP70_C_sf"/>
</dbReference>
<evidence type="ECO:0000313" key="8">
    <source>
        <dbReference type="Proteomes" id="UP001056255"/>
    </source>
</evidence>
<dbReference type="SUPFAM" id="SSF100920">
    <property type="entry name" value="Heat shock protein 70kD (HSP70), peptide-binding domain"/>
    <property type="match status" value="1"/>
</dbReference>
<sequence length="615" mass="65092">MALLQIAEPGQSAAPHEHKLAVGIDLGTTNTLVASVRSGTASTLNDLDGRALIPSVVHYGDDVTVGYAAKAMSETDSANTVSSVKRMMGRSLADVQSRYPNLPYELSASDNGLPLINTRAGKKNPIEVSADILRAVNARAEEALGGELEGVVITVPAYFDDAQRAGTKDAAKFAGLKVLRLLNEPTAAAIAYGLDSGQEGVIAVYDLGGGTFDISILRLSKGVFEVLSTGGDSALGGDDFDHLVADWISEQAVFGALSGDDRARLMNAANSAKVALSASDAADIDVLGWKGTLSREQFDDLIGALVKKTLLSCRRALKDAGVSAEEVLEVVMVGGSTRVPLVREKVGEFFGRTPLTDIDPDKVVAIGAATQADILVGNKPDGEMLLLDVIPLSLGIETMGGLVEKIIPRNTTIPVARAQEFTTFKDGQTGMKVHVVQGEREMVDDCRSLADFTLKGIPPMAAGAAHIRVTYQVDADGLLSVTAMEKSTEVQASIQVKPSYGLSDTEIADMIKSSFTHAQDDKDARYLAEQRVEADRVIEGLLVAMQADGEALLSDEEQQTLVKAIEALIALRNGDDAAAIEQGIKDTDKASQEFASRRMDKSIREALAGHSIDEV</sequence>
<comment type="similarity">
    <text evidence="1 5 6">Belongs to the heat shock protein 70 family.</text>
</comment>
<dbReference type="SUPFAM" id="SSF100934">
    <property type="entry name" value="Heat shock protein 70kD (HSP70), C-terminal subdomain"/>
    <property type="match status" value="1"/>
</dbReference>
<keyword evidence="4 5" id="KW-0143">Chaperone</keyword>
<proteinExistence type="inferred from homology"/>
<dbReference type="HAMAP" id="MF_00679">
    <property type="entry name" value="HscA"/>
    <property type="match status" value="1"/>
</dbReference>
<dbReference type="Proteomes" id="UP001056255">
    <property type="component" value="Chromosome I"/>
</dbReference>
<comment type="function">
    <text evidence="5">Chaperone involved in the maturation of iron-sulfur cluster-containing proteins. Has a low intrinsic ATPase activity which is markedly stimulated by HscB.</text>
</comment>
<dbReference type="InterPro" id="IPR042039">
    <property type="entry name" value="HscA_NBD"/>
</dbReference>
<dbReference type="Gene3D" id="3.90.640.10">
    <property type="entry name" value="Actin, Chain A, domain 4"/>
    <property type="match status" value="1"/>
</dbReference>
<keyword evidence="3 5" id="KW-0067">ATP-binding</keyword>
<evidence type="ECO:0000256" key="5">
    <source>
        <dbReference type="HAMAP-Rule" id="MF_00679"/>
    </source>
</evidence>
<name>A0ABY4WRG1_9GAMM</name>
<keyword evidence="7" id="KW-0378">Hydrolase</keyword>
<dbReference type="SUPFAM" id="SSF53067">
    <property type="entry name" value="Actin-like ATPase domain"/>
    <property type="match status" value="2"/>
</dbReference>
<dbReference type="PROSITE" id="PS01036">
    <property type="entry name" value="HSP70_3"/>
    <property type="match status" value="1"/>
</dbReference>
<evidence type="ECO:0000256" key="1">
    <source>
        <dbReference type="ARBA" id="ARBA00007381"/>
    </source>
</evidence>
<dbReference type="CDD" id="cd10236">
    <property type="entry name" value="ASKHA_NBD_HSP70_HscA"/>
    <property type="match status" value="1"/>
</dbReference>
<dbReference type="RefSeq" id="WP_251876437.1">
    <property type="nucleotide sequence ID" value="NZ_CP082275.1"/>
</dbReference>
<protein>
    <recommendedName>
        <fullName evidence="5">Chaperone protein HscA homolog</fullName>
    </recommendedName>
</protein>
<organism evidence="7 8">
    <name type="scientific">Grimontia kaedaensis</name>
    <dbReference type="NCBI Taxonomy" id="2872157"/>
    <lineage>
        <taxon>Bacteria</taxon>
        <taxon>Pseudomonadati</taxon>
        <taxon>Pseudomonadota</taxon>
        <taxon>Gammaproteobacteria</taxon>
        <taxon>Vibrionales</taxon>
        <taxon>Vibrionaceae</taxon>
        <taxon>Grimontia</taxon>
    </lineage>
</organism>
<dbReference type="PANTHER" id="PTHR19375">
    <property type="entry name" value="HEAT SHOCK PROTEIN 70KDA"/>
    <property type="match status" value="1"/>
</dbReference>
<keyword evidence="2 5" id="KW-0547">Nucleotide-binding</keyword>
<reference evidence="7" key="1">
    <citation type="submission" date="2021-08" db="EMBL/GenBank/DDBJ databases">
        <authorList>
            <person name="Sakaguchi M."/>
            <person name="Kikuchi T."/>
            <person name="Urbanczyk H."/>
        </authorList>
    </citation>
    <scope>NUCLEOTIDE SEQUENCE</scope>
    <source>
        <strain evidence="7">020920N</strain>
    </source>
</reference>
<dbReference type="NCBIfam" id="NF003520">
    <property type="entry name" value="PRK05183.1"/>
    <property type="match status" value="1"/>
</dbReference>
<evidence type="ECO:0000313" key="7">
    <source>
        <dbReference type="EMBL" id="USH01880.1"/>
    </source>
</evidence>
<dbReference type="InterPro" id="IPR043129">
    <property type="entry name" value="ATPase_NBD"/>
</dbReference>
<keyword evidence="8" id="KW-1185">Reference proteome</keyword>
<gene>
    <name evidence="5 7" type="primary">hscA</name>
    <name evidence="7" type="ORF">K6Q96_13530</name>
</gene>
<dbReference type="Gene3D" id="3.30.420.40">
    <property type="match status" value="2"/>
</dbReference>
<evidence type="ECO:0000256" key="4">
    <source>
        <dbReference type="ARBA" id="ARBA00023186"/>
    </source>
</evidence>
<dbReference type="Pfam" id="PF00012">
    <property type="entry name" value="HSP70"/>
    <property type="match status" value="1"/>
</dbReference>
<dbReference type="InterPro" id="IPR010236">
    <property type="entry name" value="ISC_FeS_clus_asmbl_HscA"/>
</dbReference>
<dbReference type="NCBIfam" id="TIGR01991">
    <property type="entry name" value="HscA"/>
    <property type="match status" value="1"/>
</dbReference>
<dbReference type="InterPro" id="IPR029047">
    <property type="entry name" value="HSP70_peptide-bd_sf"/>
</dbReference>
<dbReference type="EMBL" id="CP082275">
    <property type="protein sequence ID" value="USH01880.1"/>
    <property type="molecule type" value="Genomic_DNA"/>
</dbReference>
<evidence type="ECO:0000256" key="6">
    <source>
        <dbReference type="RuleBase" id="RU003322"/>
    </source>
</evidence>
<dbReference type="InterPro" id="IPR018181">
    <property type="entry name" value="Heat_shock_70_CS"/>
</dbReference>
<dbReference type="GO" id="GO:0016787">
    <property type="term" value="F:hydrolase activity"/>
    <property type="evidence" value="ECO:0007669"/>
    <property type="project" value="UniProtKB-KW"/>
</dbReference>
<dbReference type="PROSITE" id="PS00329">
    <property type="entry name" value="HSP70_2"/>
    <property type="match status" value="1"/>
</dbReference>
<dbReference type="Gene3D" id="2.60.34.10">
    <property type="entry name" value="Substrate Binding Domain Of DNAk, Chain A, domain 1"/>
    <property type="match status" value="1"/>
</dbReference>
<accession>A0ABY4WRG1</accession>
<dbReference type="InterPro" id="IPR013126">
    <property type="entry name" value="Hsp_70_fam"/>
</dbReference>
<dbReference type="PRINTS" id="PR00301">
    <property type="entry name" value="HEATSHOCK70"/>
</dbReference>
<evidence type="ECO:0000256" key="2">
    <source>
        <dbReference type="ARBA" id="ARBA00022741"/>
    </source>
</evidence>
<evidence type="ECO:0000256" key="3">
    <source>
        <dbReference type="ARBA" id="ARBA00022840"/>
    </source>
</evidence>